<reference evidence="2" key="1">
    <citation type="journal article" date="2023" name="Science">
        <title>Genome structures resolve the early diversification of teleost fishes.</title>
        <authorList>
            <person name="Parey E."/>
            <person name="Louis A."/>
            <person name="Montfort J."/>
            <person name="Bouchez O."/>
            <person name="Roques C."/>
            <person name="Iampietro C."/>
            <person name="Lluch J."/>
            <person name="Castinel A."/>
            <person name="Donnadieu C."/>
            <person name="Desvignes T."/>
            <person name="Floi Bucao C."/>
            <person name="Jouanno E."/>
            <person name="Wen M."/>
            <person name="Mejri S."/>
            <person name="Dirks R."/>
            <person name="Jansen H."/>
            <person name="Henkel C."/>
            <person name="Chen W.J."/>
            <person name="Zahm M."/>
            <person name="Cabau C."/>
            <person name="Klopp C."/>
            <person name="Thompson A.W."/>
            <person name="Robinson-Rechavi M."/>
            <person name="Braasch I."/>
            <person name="Lecointre G."/>
            <person name="Bobe J."/>
            <person name="Postlethwait J.H."/>
            <person name="Berthelot C."/>
            <person name="Roest Crollius H."/>
            <person name="Guiguen Y."/>
        </authorList>
    </citation>
    <scope>NUCLEOTIDE SEQUENCE</scope>
    <source>
        <strain evidence="2">NC1722</strain>
    </source>
</reference>
<sequence length="92" mass="10381">MGHSMPHQSPGVLVLPSHSGGWKTDPNHRCSSPTPDVDRLSSQRSDQSGSWHDDQFLKTCTQRFRLAERKPQGTQRRGEAVLMAHDERVPHD</sequence>
<keyword evidence="3" id="KW-1185">Reference proteome</keyword>
<protein>
    <submittedName>
        <fullName evidence="2">Uncharacterized protein</fullName>
    </submittedName>
</protein>
<dbReference type="Proteomes" id="UP001221898">
    <property type="component" value="Unassembled WGS sequence"/>
</dbReference>
<dbReference type="EMBL" id="JAINUG010000039">
    <property type="protein sequence ID" value="KAJ8407269.1"/>
    <property type="molecule type" value="Genomic_DNA"/>
</dbReference>
<organism evidence="2 3">
    <name type="scientific">Aldrovandia affinis</name>
    <dbReference type="NCBI Taxonomy" id="143900"/>
    <lineage>
        <taxon>Eukaryota</taxon>
        <taxon>Metazoa</taxon>
        <taxon>Chordata</taxon>
        <taxon>Craniata</taxon>
        <taxon>Vertebrata</taxon>
        <taxon>Euteleostomi</taxon>
        <taxon>Actinopterygii</taxon>
        <taxon>Neopterygii</taxon>
        <taxon>Teleostei</taxon>
        <taxon>Notacanthiformes</taxon>
        <taxon>Halosauridae</taxon>
        <taxon>Aldrovandia</taxon>
    </lineage>
</organism>
<proteinExistence type="predicted"/>
<evidence type="ECO:0000313" key="3">
    <source>
        <dbReference type="Proteomes" id="UP001221898"/>
    </source>
</evidence>
<comment type="caution">
    <text evidence="2">The sequence shown here is derived from an EMBL/GenBank/DDBJ whole genome shotgun (WGS) entry which is preliminary data.</text>
</comment>
<feature type="compositionally biased region" description="Basic and acidic residues" evidence="1">
    <location>
        <begin position="65"/>
        <end position="92"/>
    </location>
</feature>
<gene>
    <name evidence="2" type="ORF">AAFF_G00278430</name>
</gene>
<feature type="region of interest" description="Disordered" evidence="1">
    <location>
        <begin position="1"/>
        <end position="92"/>
    </location>
</feature>
<dbReference type="AlphaFoldDB" id="A0AAD7SR17"/>
<name>A0AAD7SR17_9TELE</name>
<evidence type="ECO:0000256" key="1">
    <source>
        <dbReference type="SAM" id="MobiDB-lite"/>
    </source>
</evidence>
<evidence type="ECO:0000313" key="2">
    <source>
        <dbReference type="EMBL" id="KAJ8407269.1"/>
    </source>
</evidence>
<accession>A0AAD7SR17</accession>